<keyword evidence="4" id="KW-1185">Reference proteome</keyword>
<dbReference type="InterPro" id="IPR007921">
    <property type="entry name" value="CHAP_dom"/>
</dbReference>
<accession>A0ABV0IX61</accession>
<dbReference type="InterPro" id="IPR038765">
    <property type="entry name" value="Papain-like_cys_pep_sf"/>
</dbReference>
<dbReference type="RefSeq" id="WP_347935819.1">
    <property type="nucleotide sequence ID" value="NZ_CP158160.1"/>
</dbReference>
<evidence type="ECO:0000313" key="3">
    <source>
        <dbReference type="EMBL" id="MEO9385862.1"/>
    </source>
</evidence>
<name>A0ABV0IX61_9NEIS</name>
<dbReference type="SUPFAM" id="SSF54001">
    <property type="entry name" value="Cysteine proteinases"/>
    <property type="match status" value="1"/>
</dbReference>
<dbReference type="PROSITE" id="PS50911">
    <property type="entry name" value="CHAP"/>
    <property type="match status" value="1"/>
</dbReference>
<evidence type="ECO:0000313" key="4">
    <source>
        <dbReference type="Proteomes" id="UP001462502"/>
    </source>
</evidence>
<dbReference type="Pfam" id="PF05257">
    <property type="entry name" value="CHAP"/>
    <property type="match status" value="1"/>
</dbReference>
<comment type="caution">
    <text evidence="3">The sequence shown here is derived from an EMBL/GenBank/DDBJ whole genome shotgun (WGS) entry which is preliminary data.</text>
</comment>
<protein>
    <submittedName>
        <fullName evidence="3">CHAP domain-containing protein</fullName>
    </submittedName>
</protein>
<feature type="compositionally biased region" description="Low complexity" evidence="1">
    <location>
        <begin position="206"/>
        <end position="219"/>
    </location>
</feature>
<gene>
    <name evidence="3" type="ORF">ABI908_17330</name>
</gene>
<evidence type="ECO:0000259" key="2">
    <source>
        <dbReference type="PROSITE" id="PS50911"/>
    </source>
</evidence>
<organism evidence="3 4">
    <name type="scientific">Chromobacterium phragmitis</name>
    <dbReference type="NCBI Taxonomy" id="2202141"/>
    <lineage>
        <taxon>Bacteria</taxon>
        <taxon>Pseudomonadati</taxon>
        <taxon>Pseudomonadota</taxon>
        <taxon>Betaproteobacteria</taxon>
        <taxon>Neisseriales</taxon>
        <taxon>Chromobacteriaceae</taxon>
        <taxon>Chromobacterium</taxon>
    </lineage>
</organism>
<dbReference type="Gene3D" id="3.90.1720.10">
    <property type="entry name" value="endopeptidase domain like (from Nostoc punctiforme)"/>
    <property type="match status" value="1"/>
</dbReference>
<dbReference type="InterPro" id="IPR051705">
    <property type="entry name" value="Gsp_Synthetase/Amidase"/>
</dbReference>
<dbReference type="Proteomes" id="UP001462502">
    <property type="component" value="Unassembled WGS sequence"/>
</dbReference>
<dbReference type="PANTHER" id="PTHR30094:SF0">
    <property type="entry name" value="BIFUNCTIONAL GLUTATHIONYLSPERMIDINE SYNTHETASE_AMIDASE-RELATED"/>
    <property type="match status" value="1"/>
</dbReference>
<feature type="region of interest" description="Disordered" evidence="1">
    <location>
        <begin position="195"/>
        <end position="219"/>
    </location>
</feature>
<sequence>MTSQTKKLRAALAIPLLALAGYWGATHWNSNRSRSIGEVVDSLNGVPVYYNGGVQHVDGRNLAPDGYNLGLRFQCVEFVKRYYYQRFGHKMPYDKGHARDFFLPALPDGALNPQRGLLQFRNGGASAPQADDLAVFSPWIFNRYGHVAIVSAVGADYVEIIQQNPGPFGSSRERMPLQTEHGMFKVAHPRLQGWLRLPPPAEDEPAPAASPSQESQTHD</sequence>
<reference evidence="3 4" key="1">
    <citation type="submission" date="2024-05" db="EMBL/GenBank/DDBJ databases">
        <authorList>
            <person name="De Oliveira J.P."/>
            <person name="Noriler S.A."/>
            <person name="De Oliveira A.G."/>
            <person name="Sipoli D.S."/>
        </authorList>
    </citation>
    <scope>NUCLEOTIDE SEQUENCE [LARGE SCALE GENOMIC DNA]</scope>
    <source>
        <strain evidence="3 4">LABIM192</strain>
    </source>
</reference>
<feature type="domain" description="Peptidase C51" evidence="2">
    <location>
        <begin position="50"/>
        <end position="188"/>
    </location>
</feature>
<proteinExistence type="predicted"/>
<dbReference type="PANTHER" id="PTHR30094">
    <property type="entry name" value="BIFUNCTIONAL GLUTATHIONYLSPERMIDINE SYNTHETASE/AMIDASE-RELATED"/>
    <property type="match status" value="1"/>
</dbReference>
<dbReference type="EMBL" id="JBDXMI010000001">
    <property type="protein sequence ID" value="MEO9385862.1"/>
    <property type="molecule type" value="Genomic_DNA"/>
</dbReference>
<evidence type="ECO:0000256" key="1">
    <source>
        <dbReference type="SAM" id="MobiDB-lite"/>
    </source>
</evidence>